<dbReference type="Pfam" id="PF00939">
    <property type="entry name" value="Na_sulph_symp"/>
    <property type="match status" value="1"/>
</dbReference>
<dbReference type="STRING" id="571438.SAMN05192586_10641"/>
<dbReference type="GO" id="GO:0005886">
    <property type="term" value="C:plasma membrane"/>
    <property type="evidence" value="ECO:0007669"/>
    <property type="project" value="TreeGrafter"/>
</dbReference>
<sequence length="466" mass="49718">MLLKTSDLTPGLLAKWAFSLVLPLAAYYLLPHDGSLTPPMLAFLAVTLWAVCAWALDTLNDVAVGILLPILYVLLCGVPQKVVFAPWLSDVAIIVIGGFTLGKIIQATNLGKRIALTCVKLTGGSFAGALAGITLGAVIVAPLVPSIMGKAAIFCAVALALCDALDFKPKSREATAIVLGTCLAVGSTKLAYLTGAGDLVMGMGLADKVMGTHTSWMEYAKFNFPPAMLYTAMSLGIVLLVLRTSVNKEKLHAIVCQQHQALGVMTDEQKRALILLCVTLILLATDKLHHLSAGTVLVLIMSAAFLPGVSLMDGKRLASVNFAPLFFVMGCMAIGAAGGYLKVTHWLAGLVLPLFSETGTTLAGLCSYAVGVAVNFLLMPLAATSTLSTPITELGMQMGIDPRLLYFSFQYGLDNLIFPYEYALYLYFFSSGYINFKDMVLVMALRIFLAGAFVAFIAMPYWRMLG</sequence>
<feature type="transmembrane region" description="Helical" evidence="5">
    <location>
        <begin position="174"/>
        <end position="193"/>
    </location>
</feature>
<keyword evidence="2 5" id="KW-0812">Transmembrane</keyword>
<organism evidence="6 7">
    <name type="scientific">Desulfovibrio legallii</name>
    <dbReference type="NCBI Taxonomy" id="571438"/>
    <lineage>
        <taxon>Bacteria</taxon>
        <taxon>Pseudomonadati</taxon>
        <taxon>Thermodesulfobacteriota</taxon>
        <taxon>Desulfovibrionia</taxon>
        <taxon>Desulfovibrionales</taxon>
        <taxon>Desulfovibrionaceae</taxon>
        <taxon>Desulfovibrio</taxon>
    </lineage>
</organism>
<dbReference type="RefSeq" id="WP_092153289.1">
    <property type="nucleotide sequence ID" value="NZ_FNBX01000006.1"/>
</dbReference>
<keyword evidence="3 5" id="KW-1133">Transmembrane helix</keyword>
<dbReference type="AlphaFoldDB" id="A0A1G7LEK3"/>
<evidence type="ECO:0000256" key="4">
    <source>
        <dbReference type="ARBA" id="ARBA00023136"/>
    </source>
</evidence>
<feature type="transmembrane region" description="Helical" evidence="5">
    <location>
        <begin position="224"/>
        <end position="242"/>
    </location>
</feature>
<evidence type="ECO:0000313" key="6">
    <source>
        <dbReference type="EMBL" id="SDF47744.1"/>
    </source>
</evidence>
<accession>A0A1G7LEK3</accession>
<evidence type="ECO:0000313" key="7">
    <source>
        <dbReference type="Proteomes" id="UP000199355"/>
    </source>
</evidence>
<name>A0A1G7LEK3_9BACT</name>
<feature type="transmembrane region" description="Helical" evidence="5">
    <location>
        <begin position="322"/>
        <end position="341"/>
    </location>
</feature>
<keyword evidence="4 5" id="KW-0472">Membrane</keyword>
<feature type="transmembrane region" description="Helical" evidence="5">
    <location>
        <begin position="440"/>
        <end position="462"/>
    </location>
</feature>
<feature type="transmembrane region" description="Helical" evidence="5">
    <location>
        <begin position="36"/>
        <end position="56"/>
    </location>
</feature>
<evidence type="ECO:0000256" key="5">
    <source>
        <dbReference type="SAM" id="Phobius"/>
    </source>
</evidence>
<feature type="transmembrane region" description="Helical" evidence="5">
    <location>
        <begin position="63"/>
        <end position="80"/>
    </location>
</feature>
<evidence type="ECO:0000256" key="3">
    <source>
        <dbReference type="ARBA" id="ARBA00022989"/>
    </source>
</evidence>
<feature type="transmembrane region" description="Helical" evidence="5">
    <location>
        <begin position="404"/>
        <end position="428"/>
    </location>
</feature>
<protein>
    <submittedName>
        <fullName evidence="6">Di-and tricarboxylate transporter</fullName>
    </submittedName>
</protein>
<feature type="transmembrane region" description="Helical" evidence="5">
    <location>
        <begin position="12"/>
        <end position="30"/>
    </location>
</feature>
<dbReference type="Proteomes" id="UP000199355">
    <property type="component" value="Unassembled WGS sequence"/>
</dbReference>
<feature type="transmembrane region" description="Helical" evidence="5">
    <location>
        <begin position="117"/>
        <end position="141"/>
    </location>
</feature>
<evidence type="ECO:0000256" key="1">
    <source>
        <dbReference type="ARBA" id="ARBA00004141"/>
    </source>
</evidence>
<feature type="transmembrane region" description="Helical" evidence="5">
    <location>
        <begin position="147"/>
        <end position="167"/>
    </location>
</feature>
<feature type="transmembrane region" description="Helical" evidence="5">
    <location>
        <begin position="361"/>
        <end position="383"/>
    </location>
</feature>
<feature type="transmembrane region" description="Helical" evidence="5">
    <location>
        <begin position="291"/>
        <end position="310"/>
    </location>
</feature>
<proteinExistence type="predicted"/>
<comment type="subcellular location">
    <subcellularLocation>
        <location evidence="1">Membrane</location>
        <topology evidence="1">Multi-pass membrane protein</topology>
    </subcellularLocation>
</comment>
<dbReference type="InterPro" id="IPR001898">
    <property type="entry name" value="SLC13A/DASS"/>
</dbReference>
<dbReference type="PANTHER" id="PTHR10283">
    <property type="entry name" value="SOLUTE CARRIER FAMILY 13 MEMBER"/>
    <property type="match status" value="1"/>
</dbReference>
<dbReference type="GO" id="GO:0022857">
    <property type="term" value="F:transmembrane transporter activity"/>
    <property type="evidence" value="ECO:0007669"/>
    <property type="project" value="InterPro"/>
</dbReference>
<evidence type="ECO:0000256" key="2">
    <source>
        <dbReference type="ARBA" id="ARBA00022692"/>
    </source>
</evidence>
<reference evidence="7" key="1">
    <citation type="submission" date="2016-10" db="EMBL/GenBank/DDBJ databases">
        <authorList>
            <person name="Varghese N."/>
            <person name="Submissions S."/>
        </authorList>
    </citation>
    <scope>NUCLEOTIDE SEQUENCE [LARGE SCALE GENOMIC DNA]</scope>
    <source>
        <strain evidence="7">KHC7</strain>
    </source>
</reference>
<dbReference type="OrthoDB" id="1954618at2"/>
<keyword evidence="7" id="KW-1185">Reference proteome</keyword>
<dbReference type="EMBL" id="FNBX01000006">
    <property type="protein sequence ID" value="SDF47744.1"/>
    <property type="molecule type" value="Genomic_DNA"/>
</dbReference>
<feature type="transmembrane region" description="Helical" evidence="5">
    <location>
        <begin position="86"/>
        <end position="105"/>
    </location>
</feature>
<gene>
    <name evidence="6" type="ORF">SAMN05192586_10641</name>
</gene>